<evidence type="ECO:0008006" key="3">
    <source>
        <dbReference type="Google" id="ProtNLM"/>
    </source>
</evidence>
<reference evidence="1 2" key="1">
    <citation type="submission" date="2020-08" db="EMBL/GenBank/DDBJ databases">
        <title>Genomic Encyclopedia of Type Strains, Phase IV (KMG-IV): sequencing the most valuable type-strain genomes for metagenomic binning, comparative biology and taxonomic classification.</title>
        <authorList>
            <person name="Goeker M."/>
        </authorList>
    </citation>
    <scope>NUCLEOTIDE SEQUENCE [LARGE SCALE GENOMIC DNA]</scope>
    <source>
        <strain evidence="1 2">DSM 11590</strain>
    </source>
</reference>
<dbReference type="RefSeq" id="WP_184260906.1">
    <property type="nucleotide sequence ID" value="NZ_JACIIX010000001.1"/>
</dbReference>
<dbReference type="AlphaFoldDB" id="A0A7W9ZCR7"/>
<gene>
    <name evidence="1" type="ORF">FHS48_000459</name>
</gene>
<protein>
    <recommendedName>
        <fullName evidence="3">ACT domain-containing protein</fullName>
    </recommendedName>
</protein>
<dbReference type="Proteomes" id="UP000544872">
    <property type="component" value="Unassembled WGS sequence"/>
</dbReference>
<comment type="caution">
    <text evidence="1">The sequence shown here is derived from an EMBL/GenBank/DDBJ whole genome shotgun (WGS) entry which is preliminary data.</text>
</comment>
<accession>A0A7W9ZCR7</accession>
<keyword evidence="2" id="KW-1185">Reference proteome</keyword>
<organism evidence="1 2">
    <name type="scientific">Novispirillum itersonii</name>
    <name type="common">Aquaspirillum itersonii</name>
    <dbReference type="NCBI Taxonomy" id="189"/>
    <lineage>
        <taxon>Bacteria</taxon>
        <taxon>Pseudomonadati</taxon>
        <taxon>Pseudomonadota</taxon>
        <taxon>Alphaproteobacteria</taxon>
        <taxon>Rhodospirillales</taxon>
        <taxon>Novispirillaceae</taxon>
        <taxon>Novispirillum</taxon>
    </lineage>
</organism>
<dbReference type="EMBL" id="JACIIX010000001">
    <property type="protein sequence ID" value="MBB6209078.1"/>
    <property type="molecule type" value="Genomic_DNA"/>
</dbReference>
<evidence type="ECO:0000313" key="1">
    <source>
        <dbReference type="EMBL" id="MBB6209078.1"/>
    </source>
</evidence>
<sequence>MSHVTADSFTACYSVTTDSEPGVLPRLLGHLAKIGVVPTRVHATTADEELHVDLQVTGLDANRAALLEQRFATTVGVLWVAYSSKGVADGSSGFWL</sequence>
<evidence type="ECO:0000313" key="2">
    <source>
        <dbReference type="Proteomes" id="UP000544872"/>
    </source>
</evidence>
<name>A0A7W9ZCR7_NOVIT</name>
<proteinExistence type="predicted"/>